<keyword evidence="1" id="KW-1133">Transmembrane helix</keyword>
<dbReference type="Gene3D" id="2.60.120.1440">
    <property type="match status" value="1"/>
</dbReference>
<dbReference type="Proteomes" id="UP000008840">
    <property type="component" value="Chromosome"/>
</dbReference>
<feature type="domain" description="FecR N-terminal" evidence="3">
    <location>
        <begin position="37"/>
        <end position="78"/>
    </location>
</feature>
<dbReference type="InterPro" id="IPR006860">
    <property type="entry name" value="FecR"/>
</dbReference>
<keyword evidence="1 4" id="KW-0812">Transmembrane</keyword>
<dbReference type="Pfam" id="PF16220">
    <property type="entry name" value="DUF4880"/>
    <property type="match status" value="1"/>
</dbReference>
<dbReference type="GO" id="GO:0016989">
    <property type="term" value="F:sigma factor antagonist activity"/>
    <property type="evidence" value="ECO:0007669"/>
    <property type="project" value="TreeGrafter"/>
</dbReference>
<keyword evidence="5" id="KW-1185">Reference proteome</keyword>
<reference evidence="4 5" key="1">
    <citation type="journal article" date="2008" name="Genome Biol.">
        <title>The complete genome, comparative and functional analysis of Stenotrophomonas maltophilia reveals an organism heavily shielded by drug resistance determinants.</title>
        <authorList>
            <person name="Crossman L.C."/>
            <person name="Gould V.C."/>
            <person name="Dow J.M."/>
            <person name="Vernikos G.S."/>
            <person name="Okazaki A."/>
            <person name="Sebaihia M."/>
            <person name="Saunders D."/>
            <person name="Arrowsmith C."/>
            <person name="Carver T."/>
            <person name="Peters N."/>
            <person name="Adlem E."/>
            <person name="Kerhornou A."/>
            <person name="Lord A."/>
            <person name="Murphy L."/>
            <person name="Seeger K."/>
            <person name="Squares R."/>
            <person name="Rutter S."/>
            <person name="Quail M.A."/>
            <person name="Rajandream M.A."/>
            <person name="Harris D."/>
            <person name="Churcher C."/>
            <person name="Bentley S.D."/>
            <person name="Parkhill J."/>
            <person name="Thomson N.R."/>
            <person name="Avison M.B."/>
        </authorList>
    </citation>
    <scope>NUCLEOTIDE SEQUENCE [LARGE SCALE GENOMIC DNA]</scope>
    <source>
        <strain evidence="4 5">K279a</strain>
    </source>
</reference>
<keyword evidence="1" id="KW-0472">Membrane</keyword>
<dbReference type="HOGENOM" id="CLU_050192_0_1_6"/>
<dbReference type="Pfam" id="PF04773">
    <property type="entry name" value="FecR"/>
    <property type="match status" value="1"/>
</dbReference>
<dbReference type="KEGG" id="sml:Smlt2715"/>
<dbReference type="eggNOG" id="COG3712">
    <property type="taxonomic scope" value="Bacteria"/>
</dbReference>
<dbReference type="EnsemblBacteria" id="CAQ46187">
    <property type="protein sequence ID" value="CAQ46187"/>
    <property type="gene ID" value="Smlt2715"/>
</dbReference>
<evidence type="ECO:0000259" key="2">
    <source>
        <dbReference type="Pfam" id="PF04773"/>
    </source>
</evidence>
<proteinExistence type="predicted"/>
<feature type="transmembrane region" description="Helical" evidence="1">
    <location>
        <begin position="115"/>
        <end position="137"/>
    </location>
</feature>
<evidence type="ECO:0000313" key="5">
    <source>
        <dbReference type="Proteomes" id="UP000008840"/>
    </source>
</evidence>
<sequence length="343" mass="37546">MPWADRARRCHNRKAHPFVVRQATTMTTSEPSPRQARQALRWVIQCSAGPLPERQQRALQRWLQADPRHALAWRQQQAFWQGLDAAGPDVLAALPGLTADRQGLRPIAPRRRLPWLLASAAGVVLMVAAAPHALLLARSDLRSSDAPRVVQLEDGSTAVLDAGTALAVAFDGQQRHLRLLRGQAWFQVAHEARPFQVEAAGGLVRDIGTAFSVSMLDTTVTTEVSEGVIDVRPGDGSVQRLHAGQSRVFRDGRWLQPMQLEDAETMAPWRRGEVVIDDQPAAQAIADLARYRRAPVWVLGGQGASVRVSGLFHLQQPETAIDAVASQAGLRVQRLPGGALVLW</sequence>
<organism evidence="4 5">
    <name type="scientific">Stenotrophomonas maltophilia (strain K279a)</name>
    <dbReference type="NCBI Taxonomy" id="522373"/>
    <lineage>
        <taxon>Bacteria</taxon>
        <taxon>Pseudomonadati</taxon>
        <taxon>Pseudomonadota</taxon>
        <taxon>Gammaproteobacteria</taxon>
        <taxon>Lysobacterales</taxon>
        <taxon>Lysobacteraceae</taxon>
        <taxon>Stenotrophomonas</taxon>
        <taxon>Stenotrophomonas maltophilia group</taxon>
    </lineage>
</organism>
<dbReference type="InterPro" id="IPR032623">
    <property type="entry name" value="FecR_N"/>
</dbReference>
<feature type="domain" description="FecR protein" evidence="2">
    <location>
        <begin position="145"/>
        <end position="229"/>
    </location>
</feature>
<accession>B2FUF8</accession>
<dbReference type="PIRSF" id="PIRSF018266">
    <property type="entry name" value="FecR"/>
    <property type="match status" value="1"/>
</dbReference>
<dbReference type="AlphaFoldDB" id="B2FUF8"/>
<dbReference type="EMBL" id="AM743169">
    <property type="protein sequence ID" value="CAQ46187.1"/>
    <property type="molecule type" value="Genomic_DNA"/>
</dbReference>
<gene>
    <name evidence="4" type="ordered locus">Smlt2715</name>
</gene>
<evidence type="ECO:0000256" key="1">
    <source>
        <dbReference type="SAM" id="Phobius"/>
    </source>
</evidence>
<dbReference type="PANTHER" id="PTHR30273">
    <property type="entry name" value="PERIPLASMIC SIGNAL SENSOR AND SIGMA FACTOR ACTIVATOR FECR-RELATED"/>
    <property type="match status" value="1"/>
</dbReference>
<dbReference type="PANTHER" id="PTHR30273:SF2">
    <property type="entry name" value="PROTEIN FECR"/>
    <property type="match status" value="1"/>
</dbReference>
<dbReference type="InterPro" id="IPR012373">
    <property type="entry name" value="Ferrdict_sens_TM"/>
</dbReference>
<name>B2FUF8_STRMK</name>
<protein>
    <submittedName>
        <fullName evidence="4">Transmembrane sensor histidine kinase transcriptional regulatory protein</fullName>
    </submittedName>
</protein>
<evidence type="ECO:0000259" key="3">
    <source>
        <dbReference type="Pfam" id="PF16220"/>
    </source>
</evidence>
<evidence type="ECO:0000313" key="4">
    <source>
        <dbReference type="EMBL" id="CAQ46187.1"/>
    </source>
</evidence>